<feature type="non-terminal residue" evidence="2">
    <location>
        <position position="1"/>
    </location>
</feature>
<reference evidence="2" key="1">
    <citation type="submission" date="2018-05" db="EMBL/GenBank/DDBJ databases">
        <title>Draft genome of Mucuna pruriens seed.</title>
        <authorList>
            <person name="Nnadi N.E."/>
            <person name="Vos R."/>
            <person name="Hasami M.H."/>
            <person name="Devisetty U.K."/>
            <person name="Aguiy J.C."/>
        </authorList>
    </citation>
    <scope>NUCLEOTIDE SEQUENCE [LARGE SCALE GENOMIC DNA]</scope>
    <source>
        <strain evidence="2">JCA_2017</strain>
    </source>
</reference>
<evidence type="ECO:0000256" key="1">
    <source>
        <dbReference type="SAM" id="MobiDB-lite"/>
    </source>
</evidence>
<dbReference type="EMBL" id="QJKJ01005404">
    <property type="protein sequence ID" value="RDX90427.1"/>
    <property type="molecule type" value="Genomic_DNA"/>
</dbReference>
<comment type="caution">
    <text evidence="2">The sequence shown here is derived from an EMBL/GenBank/DDBJ whole genome shotgun (WGS) entry which is preliminary data.</text>
</comment>
<accession>A0A371GIN1</accession>
<organism evidence="2 3">
    <name type="scientific">Mucuna pruriens</name>
    <name type="common">Velvet bean</name>
    <name type="synonym">Dolichos pruriens</name>
    <dbReference type="NCBI Taxonomy" id="157652"/>
    <lineage>
        <taxon>Eukaryota</taxon>
        <taxon>Viridiplantae</taxon>
        <taxon>Streptophyta</taxon>
        <taxon>Embryophyta</taxon>
        <taxon>Tracheophyta</taxon>
        <taxon>Spermatophyta</taxon>
        <taxon>Magnoliopsida</taxon>
        <taxon>eudicotyledons</taxon>
        <taxon>Gunneridae</taxon>
        <taxon>Pentapetalae</taxon>
        <taxon>rosids</taxon>
        <taxon>fabids</taxon>
        <taxon>Fabales</taxon>
        <taxon>Fabaceae</taxon>
        <taxon>Papilionoideae</taxon>
        <taxon>50 kb inversion clade</taxon>
        <taxon>NPAAA clade</taxon>
        <taxon>indigoferoid/millettioid clade</taxon>
        <taxon>Phaseoleae</taxon>
        <taxon>Mucuna</taxon>
    </lineage>
</organism>
<evidence type="ECO:0000313" key="3">
    <source>
        <dbReference type="Proteomes" id="UP000257109"/>
    </source>
</evidence>
<dbReference type="Proteomes" id="UP000257109">
    <property type="component" value="Unassembled WGS sequence"/>
</dbReference>
<name>A0A371GIN1_MUCPR</name>
<keyword evidence="3" id="KW-1185">Reference proteome</keyword>
<protein>
    <submittedName>
        <fullName evidence="2">Uncharacterized protein</fullName>
    </submittedName>
</protein>
<feature type="region of interest" description="Disordered" evidence="1">
    <location>
        <begin position="1"/>
        <end position="26"/>
    </location>
</feature>
<evidence type="ECO:0000313" key="2">
    <source>
        <dbReference type="EMBL" id="RDX90427.1"/>
    </source>
</evidence>
<gene>
    <name evidence="2" type="ORF">CR513_27711</name>
</gene>
<proteinExistence type="predicted"/>
<sequence length="73" mass="7796">MANQVAIGYAQPGYANDPPPHNARDLPYGMPYGWKVEGPVVEEHEQQNAANNDRAKVVLNTGLGAGPNHEDGS</sequence>
<dbReference type="AlphaFoldDB" id="A0A371GIN1"/>